<dbReference type="GO" id="GO:0046872">
    <property type="term" value="F:metal ion binding"/>
    <property type="evidence" value="ECO:0007669"/>
    <property type="project" value="UniProtKB-KW"/>
</dbReference>
<keyword evidence="5" id="KW-0482">Metalloprotease</keyword>
<feature type="binding site" description="in other chain" evidence="7">
    <location>
        <position position="492"/>
    </location>
    <ligand>
        <name>substrate</name>
        <note>ligand shared between homodimeric partners</note>
    </ligand>
</feature>
<dbReference type="InterPro" id="IPR002933">
    <property type="entry name" value="Peptidase_M20"/>
</dbReference>
<keyword evidence="2" id="KW-0645">Protease</keyword>
<keyword evidence="12" id="KW-1185">Reference proteome</keyword>
<dbReference type="InterPro" id="IPR051458">
    <property type="entry name" value="Cyt/Met_Dipeptidase"/>
</dbReference>
<evidence type="ECO:0000256" key="1">
    <source>
        <dbReference type="ARBA" id="ARBA00006247"/>
    </source>
</evidence>
<feature type="active site" evidence="6">
    <location>
        <position position="146"/>
    </location>
</feature>
<evidence type="ECO:0000259" key="10">
    <source>
        <dbReference type="Pfam" id="PF07687"/>
    </source>
</evidence>
<evidence type="ECO:0000256" key="9">
    <source>
        <dbReference type="PIRSR" id="PIRSR037242-4"/>
    </source>
</evidence>
<dbReference type="MEROPS" id="M20.017"/>
<dbReference type="PIRSF" id="PIRSF037242">
    <property type="entry name" value="CNDP_dipeptidase"/>
    <property type="match status" value="1"/>
</dbReference>
<feature type="binding site" evidence="8">
    <location>
        <position position="179"/>
    </location>
    <ligand>
        <name>Mn(2+)</name>
        <dbReference type="ChEBI" id="CHEBI:29035"/>
        <label>2</label>
    </ligand>
</feature>
<dbReference type="Pfam" id="PF07687">
    <property type="entry name" value="M20_dimer"/>
    <property type="match status" value="1"/>
</dbReference>
<sequence>MFTGRQPAILRKLGLVNLQLLPRLQLRTYATSKLAVPNNQKMTEAPFKTLFEKIDQLGPRFIEHLSNAVAIPAVSADESLRPMVVKKAGFFRDQLEHLGFQDIQMRELGVQPPPVENPKLELPPVVLARYGTDPAKKTVLLYGHYDVQPAALEDGWLSEPFKLVIDEEKQLMRARGVTDDTGPVQGWLNVVDAHRELGLELPVNLVVCFEGMEESGSIGLDKLIADEADKYFKGVDAVCISDNYWLGTKKPVLTYGLRGCNYYQIVVEGPGADLHSGIFGGVVAEPAIDLVKVFASLVDSQGRILIDGVNEMVAPVTEKEKELYEKIDFTLDEMNAASGSETCLYDNKSDILMHRWRFPSLSIHGLEGAFSSQGAKTVIPSRVVGKFSIRTVPDMDSATLDKLVIDHCNKVFQSLGSPNTCRTELIHDGAYWVSNPFNASFTAAAKATKAVHGVEPDFTREGGSIPITLTFETQLKTDVMLLPMGRGDDGAHSINEKLDLSNYFLGMKTMAAYLHYYAASETK</sequence>
<dbReference type="InterPro" id="IPR011650">
    <property type="entry name" value="Peptidase_M20_dimer"/>
</dbReference>
<dbReference type="PANTHER" id="PTHR43270">
    <property type="entry name" value="BETA-ALA-HIS DIPEPTIDASE"/>
    <property type="match status" value="1"/>
</dbReference>
<dbReference type="GeneID" id="34686460"/>
<dbReference type="InterPro" id="IPR017153">
    <property type="entry name" value="CNDP/DUG1"/>
</dbReference>
<dbReference type="Gene3D" id="3.30.70.360">
    <property type="match status" value="1"/>
</dbReference>
<dbReference type="GO" id="GO:0005737">
    <property type="term" value="C:cytoplasm"/>
    <property type="evidence" value="ECO:0007669"/>
    <property type="project" value="EnsemblFungi"/>
</dbReference>
<feature type="binding site" evidence="8">
    <location>
        <position position="242"/>
    </location>
    <ligand>
        <name>Mn(2+)</name>
        <dbReference type="ChEBI" id="CHEBI:29035"/>
        <label>2</label>
    </ligand>
</feature>
<comment type="cofactor">
    <cofactor evidence="8">
        <name>Mn(2+)</name>
        <dbReference type="ChEBI" id="CHEBI:29035"/>
    </cofactor>
    <text evidence="8">Binds 2 manganese ions per subunit.</text>
</comment>
<protein>
    <submittedName>
        <fullName evidence="11">LALA0S06e08108g1_1</fullName>
    </submittedName>
</protein>
<evidence type="ECO:0000256" key="7">
    <source>
        <dbReference type="PIRSR" id="PIRSR037242-2"/>
    </source>
</evidence>
<evidence type="ECO:0000256" key="3">
    <source>
        <dbReference type="ARBA" id="ARBA00022723"/>
    </source>
</evidence>
<dbReference type="GO" id="GO:0008242">
    <property type="term" value="F:omega peptidase activity"/>
    <property type="evidence" value="ECO:0007669"/>
    <property type="project" value="EnsemblFungi"/>
</dbReference>
<proteinExistence type="inferred from homology"/>
<evidence type="ECO:0000256" key="4">
    <source>
        <dbReference type="ARBA" id="ARBA00022801"/>
    </source>
</evidence>
<comment type="similarity">
    <text evidence="1">Belongs to the peptidase M20A family.</text>
</comment>
<dbReference type="GO" id="GO:0006508">
    <property type="term" value="P:proteolysis"/>
    <property type="evidence" value="ECO:0007669"/>
    <property type="project" value="UniProtKB-KW"/>
</dbReference>
<dbReference type="HOGENOM" id="CLU_029469_3_0_1"/>
<feature type="binding site" evidence="7">
    <location>
        <position position="377"/>
    </location>
    <ligand>
        <name>substrate</name>
        <note>ligand shared between homodimeric partners</note>
    </ligand>
</feature>
<feature type="binding site" description="in other chain" evidence="7">
    <location>
        <position position="464"/>
    </location>
    <ligand>
        <name>substrate</name>
        <note>ligand shared between homodimeric partners</note>
    </ligand>
</feature>
<keyword evidence="4" id="KW-0378">Hydrolase</keyword>
<evidence type="ECO:0000256" key="2">
    <source>
        <dbReference type="ARBA" id="ARBA00022670"/>
    </source>
</evidence>
<dbReference type="AlphaFoldDB" id="A0A0C7N4U8"/>
<accession>A0A0C7N4U8</accession>
<feature type="binding site" evidence="8">
    <location>
        <position position="179"/>
    </location>
    <ligand>
        <name>Mn(2+)</name>
        <dbReference type="ChEBI" id="CHEBI:29035"/>
        <label>1</label>
    </ligand>
</feature>
<evidence type="ECO:0000313" key="11">
    <source>
        <dbReference type="EMBL" id="CEP62972.1"/>
    </source>
</evidence>
<feature type="binding site" evidence="8">
    <location>
        <position position="214"/>
    </location>
    <ligand>
        <name>Mn(2+)</name>
        <dbReference type="ChEBI" id="CHEBI:29035"/>
        <label>1</label>
    </ligand>
</feature>
<organism evidence="11 12">
    <name type="scientific">Lachancea lanzarotensis</name>
    <dbReference type="NCBI Taxonomy" id="1245769"/>
    <lineage>
        <taxon>Eukaryota</taxon>
        <taxon>Fungi</taxon>
        <taxon>Dikarya</taxon>
        <taxon>Ascomycota</taxon>
        <taxon>Saccharomycotina</taxon>
        <taxon>Saccharomycetes</taxon>
        <taxon>Saccharomycetales</taxon>
        <taxon>Saccharomycetaceae</taxon>
        <taxon>Lachancea</taxon>
    </lineage>
</organism>
<feature type="binding site" description="in other chain" evidence="7">
    <location>
        <position position="242"/>
    </location>
    <ligand>
        <name>substrate</name>
        <note>ligand shared between homodimeric partners</note>
    </ligand>
</feature>
<gene>
    <name evidence="11" type="ORF">LALA0_S06e08108g</name>
</gene>
<keyword evidence="3 8" id="KW-0479">Metal-binding</keyword>
<dbReference type="STRING" id="1245769.A0A0C7N4U8"/>
<feature type="binding site" evidence="8">
    <location>
        <position position="492"/>
    </location>
    <ligand>
        <name>Mn(2+)</name>
        <dbReference type="ChEBI" id="CHEBI:29035"/>
        <label>1</label>
    </ligand>
</feature>
<feature type="binding site" evidence="8">
    <location>
        <position position="144"/>
    </location>
    <ligand>
        <name>Mn(2+)</name>
        <dbReference type="ChEBI" id="CHEBI:29035"/>
        <label>2</label>
    </ligand>
</feature>
<evidence type="ECO:0000256" key="8">
    <source>
        <dbReference type="PIRSR" id="PIRSR037242-3"/>
    </source>
</evidence>
<dbReference type="CDD" id="cd05676">
    <property type="entry name" value="M20_dipept_like_CNDP"/>
    <property type="match status" value="1"/>
</dbReference>
<dbReference type="SUPFAM" id="SSF53187">
    <property type="entry name" value="Zn-dependent exopeptidases"/>
    <property type="match status" value="1"/>
</dbReference>
<feature type="active site" description="Proton acceptor" evidence="6">
    <location>
        <position position="213"/>
    </location>
</feature>
<dbReference type="PANTHER" id="PTHR43270:SF4">
    <property type="entry name" value="CARNOSINE DIPEPTIDASE 2, ISOFORM A"/>
    <property type="match status" value="1"/>
</dbReference>
<feature type="domain" description="Peptidase M20 dimerisation" evidence="10">
    <location>
        <begin position="262"/>
        <end position="411"/>
    </location>
</feature>
<dbReference type="OrthoDB" id="7832001at2759"/>
<feature type="site" description="Important for catalytic activity" evidence="9">
    <location>
        <position position="275"/>
    </location>
</feature>
<dbReference type="GO" id="GO:0042802">
    <property type="term" value="F:identical protein binding"/>
    <property type="evidence" value="ECO:0007669"/>
    <property type="project" value="EnsemblFungi"/>
</dbReference>
<feature type="binding site" description="in other chain" evidence="7">
    <location>
        <position position="390"/>
    </location>
    <ligand>
        <name>substrate</name>
        <note>ligand shared between homodimeric partners</note>
    </ligand>
</feature>
<dbReference type="GO" id="GO:0006751">
    <property type="term" value="P:glutathione catabolic process"/>
    <property type="evidence" value="ECO:0007669"/>
    <property type="project" value="EnsemblFungi"/>
</dbReference>
<reference evidence="11 12" key="1">
    <citation type="submission" date="2014-12" db="EMBL/GenBank/DDBJ databases">
        <authorList>
            <person name="Neuveglise Cecile"/>
        </authorList>
    </citation>
    <scope>NUCLEOTIDE SEQUENCE [LARGE SCALE GENOMIC DNA]</scope>
    <source>
        <strain evidence="11 12">CBS 12615</strain>
    </source>
</reference>
<dbReference type="GO" id="GO:0070573">
    <property type="term" value="F:metallodipeptidase activity"/>
    <property type="evidence" value="ECO:0007669"/>
    <property type="project" value="EnsemblFungi"/>
</dbReference>
<dbReference type="RefSeq" id="XP_022629194.1">
    <property type="nucleotide sequence ID" value="XM_022772051.1"/>
</dbReference>
<feature type="binding site" evidence="7">
    <location>
        <position position="275"/>
    </location>
    <ligand>
        <name>substrate</name>
        <note>ligand shared between homodimeric partners</note>
    </ligand>
</feature>
<evidence type="ECO:0000256" key="6">
    <source>
        <dbReference type="PIRSR" id="PIRSR037242-1"/>
    </source>
</evidence>
<dbReference type="Gene3D" id="3.40.630.10">
    <property type="entry name" value="Zn peptidases"/>
    <property type="match status" value="1"/>
</dbReference>
<keyword evidence="8" id="KW-0464">Manganese</keyword>
<evidence type="ECO:0000313" key="12">
    <source>
        <dbReference type="Proteomes" id="UP000054304"/>
    </source>
</evidence>
<evidence type="ECO:0000256" key="5">
    <source>
        <dbReference type="ARBA" id="ARBA00023049"/>
    </source>
</evidence>
<dbReference type="EMBL" id="LN736365">
    <property type="protein sequence ID" value="CEP62972.1"/>
    <property type="molecule type" value="Genomic_DNA"/>
</dbReference>
<name>A0A0C7N4U8_9SACH</name>
<dbReference type="Pfam" id="PF01546">
    <property type="entry name" value="Peptidase_M20"/>
    <property type="match status" value="1"/>
</dbReference>
<dbReference type="Proteomes" id="UP000054304">
    <property type="component" value="Unassembled WGS sequence"/>
</dbReference>